<feature type="non-terminal residue" evidence="2">
    <location>
        <position position="1"/>
    </location>
</feature>
<dbReference type="AlphaFoldDB" id="A0A7T8HFW9"/>
<reference evidence="3" key="1">
    <citation type="submission" date="2021-01" db="EMBL/GenBank/DDBJ databases">
        <title>Caligus Genome Assembly.</title>
        <authorList>
            <person name="Gallardo-Escarate C."/>
        </authorList>
    </citation>
    <scope>NUCLEOTIDE SEQUENCE [LARGE SCALE GENOMIC DNA]</scope>
</reference>
<feature type="compositionally biased region" description="Basic residues" evidence="1">
    <location>
        <begin position="33"/>
        <end position="43"/>
    </location>
</feature>
<proteinExistence type="predicted"/>
<evidence type="ECO:0000313" key="3">
    <source>
        <dbReference type="Proteomes" id="UP000595437"/>
    </source>
</evidence>
<accession>A0A7T8HFW9</accession>
<gene>
    <name evidence="2" type="ORF">FKW44_009649</name>
</gene>
<organism evidence="2 3">
    <name type="scientific">Caligus rogercresseyi</name>
    <name type="common">Sea louse</name>
    <dbReference type="NCBI Taxonomy" id="217165"/>
    <lineage>
        <taxon>Eukaryota</taxon>
        <taxon>Metazoa</taxon>
        <taxon>Ecdysozoa</taxon>
        <taxon>Arthropoda</taxon>
        <taxon>Crustacea</taxon>
        <taxon>Multicrustacea</taxon>
        <taxon>Hexanauplia</taxon>
        <taxon>Copepoda</taxon>
        <taxon>Siphonostomatoida</taxon>
        <taxon>Caligidae</taxon>
        <taxon>Caligus</taxon>
    </lineage>
</organism>
<feature type="non-terminal residue" evidence="2">
    <location>
        <position position="75"/>
    </location>
</feature>
<name>A0A7T8HFW9_CALRO</name>
<sequence>WTYVVRMPRSFVTCLTRVRFRRPSSPMTSPPLKRTKNWNRCAKRSGSNWTSSSKWRKGNWRKSPQNQNSSWGKLN</sequence>
<feature type="region of interest" description="Disordered" evidence="1">
    <location>
        <begin position="22"/>
        <end position="75"/>
    </location>
</feature>
<dbReference type="EMBL" id="CP045895">
    <property type="protein sequence ID" value="QQP49115.1"/>
    <property type="molecule type" value="Genomic_DNA"/>
</dbReference>
<evidence type="ECO:0000313" key="2">
    <source>
        <dbReference type="EMBL" id="QQP49115.1"/>
    </source>
</evidence>
<evidence type="ECO:0000256" key="1">
    <source>
        <dbReference type="SAM" id="MobiDB-lite"/>
    </source>
</evidence>
<feature type="compositionally biased region" description="Polar residues" evidence="1">
    <location>
        <begin position="62"/>
        <end position="75"/>
    </location>
</feature>
<keyword evidence="3" id="KW-1185">Reference proteome</keyword>
<protein>
    <submittedName>
        <fullName evidence="2">LIM domain protein</fullName>
    </submittedName>
</protein>
<dbReference type="Proteomes" id="UP000595437">
    <property type="component" value="Chromosome 6"/>
</dbReference>